<proteinExistence type="predicted"/>
<dbReference type="PROSITE" id="PS50930">
    <property type="entry name" value="HTH_LYTTR"/>
    <property type="match status" value="1"/>
</dbReference>
<feature type="domain" description="HTH LytTR-type" evidence="5">
    <location>
        <begin position="135"/>
        <end position="240"/>
    </location>
</feature>
<dbReference type="Pfam" id="PF04397">
    <property type="entry name" value="LytTR"/>
    <property type="match status" value="1"/>
</dbReference>
<evidence type="ECO:0000256" key="2">
    <source>
        <dbReference type="ARBA" id="ARBA00024867"/>
    </source>
</evidence>
<accession>A0A9D1FM29</accession>
<dbReference type="Pfam" id="PF00072">
    <property type="entry name" value="Response_reg"/>
    <property type="match status" value="1"/>
</dbReference>
<dbReference type="Proteomes" id="UP000824002">
    <property type="component" value="Unassembled WGS sequence"/>
</dbReference>
<sequence>MDFKVLLADDDPAMRLVMRKIVEKSDGFAIVGEAEDGAEAVEKAAELQPDVVFLDVEMPKLTGVEAARKISEEVPGAAIIIATAHAQYMPEAFEVYATDYLIKPFKVERVLQTLSKLRIMFEKRAADAAAGRQKLLLRNHDGMILVDVGDIIFIRREEGITEIHTTDGVYTTGDSLNKIWEKLNPSLFMRSHRSYIINTSAVKMIYPFGRWTYLVKFKIGEGDALITREKFEELQSVLEG</sequence>
<comment type="caution">
    <text evidence="6">The sequence shown here is derived from an EMBL/GenBank/DDBJ whole genome shotgun (WGS) entry which is preliminary data.</text>
</comment>
<dbReference type="InterPro" id="IPR011006">
    <property type="entry name" value="CheY-like_superfamily"/>
</dbReference>
<evidence type="ECO:0000259" key="5">
    <source>
        <dbReference type="PROSITE" id="PS50930"/>
    </source>
</evidence>
<dbReference type="InterPro" id="IPR007492">
    <property type="entry name" value="LytTR_DNA-bd_dom"/>
</dbReference>
<dbReference type="InterPro" id="IPR001789">
    <property type="entry name" value="Sig_transdc_resp-reg_receiver"/>
</dbReference>
<protein>
    <recommendedName>
        <fullName evidence="1">Stage 0 sporulation protein A homolog</fullName>
    </recommendedName>
</protein>
<keyword evidence="3" id="KW-0597">Phosphoprotein</keyword>
<organism evidence="6 7">
    <name type="scientific">Candidatus Merdivicinus excrementipullorum</name>
    <dbReference type="NCBI Taxonomy" id="2840867"/>
    <lineage>
        <taxon>Bacteria</taxon>
        <taxon>Bacillati</taxon>
        <taxon>Bacillota</taxon>
        <taxon>Clostridia</taxon>
        <taxon>Eubacteriales</taxon>
        <taxon>Oscillospiraceae</taxon>
        <taxon>Oscillospiraceae incertae sedis</taxon>
        <taxon>Candidatus Merdivicinus</taxon>
    </lineage>
</organism>
<evidence type="ECO:0000313" key="7">
    <source>
        <dbReference type="Proteomes" id="UP000824002"/>
    </source>
</evidence>
<evidence type="ECO:0000256" key="3">
    <source>
        <dbReference type="PROSITE-ProRule" id="PRU00169"/>
    </source>
</evidence>
<feature type="domain" description="Response regulatory" evidence="4">
    <location>
        <begin position="4"/>
        <end position="118"/>
    </location>
</feature>
<dbReference type="GO" id="GO:0000156">
    <property type="term" value="F:phosphorelay response regulator activity"/>
    <property type="evidence" value="ECO:0007669"/>
    <property type="project" value="InterPro"/>
</dbReference>
<dbReference type="SMART" id="SM00448">
    <property type="entry name" value="REC"/>
    <property type="match status" value="1"/>
</dbReference>
<name>A0A9D1FM29_9FIRM</name>
<reference evidence="6" key="1">
    <citation type="submission" date="2020-10" db="EMBL/GenBank/DDBJ databases">
        <authorList>
            <person name="Gilroy R."/>
        </authorList>
    </citation>
    <scope>NUCLEOTIDE SEQUENCE</scope>
    <source>
        <strain evidence="6">CHK199-13235</strain>
    </source>
</reference>
<dbReference type="GO" id="GO:0003677">
    <property type="term" value="F:DNA binding"/>
    <property type="evidence" value="ECO:0007669"/>
    <property type="project" value="InterPro"/>
</dbReference>
<gene>
    <name evidence="6" type="ORF">IAB51_05825</name>
</gene>
<feature type="modified residue" description="4-aspartylphosphate" evidence="3">
    <location>
        <position position="55"/>
    </location>
</feature>
<dbReference type="InterPro" id="IPR046947">
    <property type="entry name" value="LytR-like"/>
</dbReference>
<dbReference type="PANTHER" id="PTHR37299">
    <property type="entry name" value="TRANSCRIPTIONAL REGULATOR-RELATED"/>
    <property type="match status" value="1"/>
</dbReference>
<dbReference type="SMART" id="SM00850">
    <property type="entry name" value="LytTR"/>
    <property type="match status" value="1"/>
</dbReference>
<reference evidence="6" key="2">
    <citation type="journal article" date="2021" name="PeerJ">
        <title>Extensive microbial diversity within the chicken gut microbiome revealed by metagenomics and culture.</title>
        <authorList>
            <person name="Gilroy R."/>
            <person name="Ravi A."/>
            <person name="Getino M."/>
            <person name="Pursley I."/>
            <person name="Horton D.L."/>
            <person name="Alikhan N.F."/>
            <person name="Baker D."/>
            <person name="Gharbi K."/>
            <person name="Hall N."/>
            <person name="Watson M."/>
            <person name="Adriaenssens E.M."/>
            <person name="Foster-Nyarko E."/>
            <person name="Jarju S."/>
            <person name="Secka A."/>
            <person name="Antonio M."/>
            <person name="Oren A."/>
            <person name="Chaudhuri R.R."/>
            <person name="La Ragione R."/>
            <person name="Hildebrand F."/>
            <person name="Pallen M.J."/>
        </authorList>
    </citation>
    <scope>NUCLEOTIDE SEQUENCE</scope>
    <source>
        <strain evidence="6">CHK199-13235</strain>
    </source>
</reference>
<dbReference type="PANTHER" id="PTHR37299:SF1">
    <property type="entry name" value="STAGE 0 SPORULATION PROTEIN A HOMOLOG"/>
    <property type="match status" value="1"/>
</dbReference>
<dbReference type="Gene3D" id="2.40.50.1020">
    <property type="entry name" value="LytTr DNA-binding domain"/>
    <property type="match status" value="1"/>
</dbReference>
<dbReference type="SUPFAM" id="SSF52172">
    <property type="entry name" value="CheY-like"/>
    <property type="match status" value="1"/>
</dbReference>
<comment type="function">
    <text evidence="2">May play the central regulatory role in sporulation. It may be an element of the effector pathway responsible for the activation of sporulation genes in response to nutritional stress. Spo0A may act in concert with spo0H (a sigma factor) to control the expression of some genes that are critical to the sporulation process.</text>
</comment>
<evidence type="ECO:0000259" key="4">
    <source>
        <dbReference type="PROSITE" id="PS50110"/>
    </source>
</evidence>
<evidence type="ECO:0000313" key="6">
    <source>
        <dbReference type="EMBL" id="HIS76316.1"/>
    </source>
</evidence>
<dbReference type="Gene3D" id="3.40.50.2300">
    <property type="match status" value="1"/>
</dbReference>
<dbReference type="PROSITE" id="PS50110">
    <property type="entry name" value="RESPONSE_REGULATORY"/>
    <property type="match status" value="1"/>
</dbReference>
<evidence type="ECO:0000256" key="1">
    <source>
        <dbReference type="ARBA" id="ARBA00018672"/>
    </source>
</evidence>
<dbReference type="EMBL" id="DVJP01000039">
    <property type="protein sequence ID" value="HIS76316.1"/>
    <property type="molecule type" value="Genomic_DNA"/>
</dbReference>
<dbReference type="AlphaFoldDB" id="A0A9D1FM29"/>